<feature type="compositionally biased region" description="Polar residues" evidence="3">
    <location>
        <begin position="19"/>
        <end position="38"/>
    </location>
</feature>
<keyword evidence="2" id="KW-0653">Protein transport</keyword>
<organism evidence="4 5">
    <name type="scientific">Mycena albidolilacea</name>
    <dbReference type="NCBI Taxonomy" id="1033008"/>
    <lineage>
        <taxon>Eukaryota</taxon>
        <taxon>Fungi</taxon>
        <taxon>Dikarya</taxon>
        <taxon>Basidiomycota</taxon>
        <taxon>Agaricomycotina</taxon>
        <taxon>Agaricomycetes</taxon>
        <taxon>Agaricomycetidae</taxon>
        <taxon>Agaricales</taxon>
        <taxon>Marasmiineae</taxon>
        <taxon>Mycenaceae</taxon>
        <taxon>Mycena</taxon>
    </lineage>
</organism>
<keyword evidence="2" id="KW-0509">mRNA transport</keyword>
<keyword evidence="2" id="KW-0906">Nuclear pore complex</keyword>
<feature type="compositionally biased region" description="Low complexity" evidence="3">
    <location>
        <begin position="82"/>
        <end position="92"/>
    </location>
</feature>
<dbReference type="Proteomes" id="UP001218218">
    <property type="component" value="Unassembled WGS sequence"/>
</dbReference>
<dbReference type="EMBL" id="JARIHO010000015">
    <property type="protein sequence ID" value="KAJ7349912.1"/>
    <property type="molecule type" value="Genomic_DNA"/>
</dbReference>
<keyword evidence="2" id="KW-0811">Translocation</keyword>
<proteinExistence type="predicted"/>
<feature type="region of interest" description="Disordered" evidence="3">
    <location>
        <begin position="19"/>
        <end position="125"/>
    </location>
</feature>
<comment type="subcellular location">
    <subcellularLocation>
        <location evidence="1">Nucleus</location>
        <location evidence="1">Nuclear pore complex</location>
    </subcellularLocation>
</comment>
<keyword evidence="5" id="KW-1185">Reference proteome</keyword>
<dbReference type="AlphaFoldDB" id="A0AAD7A6E2"/>
<comment type="caution">
    <text evidence="4">The sequence shown here is derived from an EMBL/GenBank/DDBJ whole genome shotgun (WGS) entry which is preliminary data.</text>
</comment>
<evidence type="ECO:0000313" key="4">
    <source>
        <dbReference type="EMBL" id="KAJ7349912.1"/>
    </source>
</evidence>
<keyword evidence="2" id="KW-0539">Nucleus</keyword>
<protein>
    <submittedName>
        <fullName evidence="4">Uncharacterized protein</fullName>
    </submittedName>
</protein>
<dbReference type="InterPro" id="IPR025574">
    <property type="entry name" value="Nucleoporin_FG_rpt"/>
</dbReference>
<accession>A0AAD7A6E2</accession>
<dbReference type="Pfam" id="PF13634">
    <property type="entry name" value="Nucleoporin_FG"/>
    <property type="match status" value="1"/>
</dbReference>
<reference evidence="4" key="1">
    <citation type="submission" date="2023-03" db="EMBL/GenBank/DDBJ databases">
        <title>Massive genome expansion in bonnet fungi (Mycena s.s.) driven by repeated elements and novel gene families across ecological guilds.</title>
        <authorList>
            <consortium name="Lawrence Berkeley National Laboratory"/>
            <person name="Harder C.B."/>
            <person name="Miyauchi S."/>
            <person name="Viragh M."/>
            <person name="Kuo A."/>
            <person name="Thoen E."/>
            <person name="Andreopoulos B."/>
            <person name="Lu D."/>
            <person name="Skrede I."/>
            <person name="Drula E."/>
            <person name="Henrissat B."/>
            <person name="Morin E."/>
            <person name="Kohler A."/>
            <person name="Barry K."/>
            <person name="LaButti K."/>
            <person name="Morin E."/>
            <person name="Salamov A."/>
            <person name="Lipzen A."/>
            <person name="Mereny Z."/>
            <person name="Hegedus B."/>
            <person name="Baldrian P."/>
            <person name="Stursova M."/>
            <person name="Weitz H."/>
            <person name="Taylor A."/>
            <person name="Grigoriev I.V."/>
            <person name="Nagy L.G."/>
            <person name="Martin F."/>
            <person name="Kauserud H."/>
        </authorList>
    </citation>
    <scope>NUCLEOTIDE SEQUENCE</scope>
    <source>
        <strain evidence="4">CBHHK002</strain>
    </source>
</reference>
<evidence type="ECO:0000256" key="2">
    <source>
        <dbReference type="ARBA" id="ARBA00023132"/>
    </source>
</evidence>
<feature type="compositionally biased region" description="Low complexity" evidence="3">
    <location>
        <begin position="46"/>
        <end position="55"/>
    </location>
</feature>
<keyword evidence="2" id="KW-0813">Transport</keyword>
<feature type="compositionally biased region" description="Gly residues" evidence="3">
    <location>
        <begin position="56"/>
        <end position="65"/>
    </location>
</feature>
<evidence type="ECO:0000256" key="1">
    <source>
        <dbReference type="ARBA" id="ARBA00004567"/>
    </source>
</evidence>
<evidence type="ECO:0000256" key="3">
    <source>
        <dbReference type="SAM" id="MobiDB-lite"/>
    </source>
</evidence>
<evidence type="ECO:0000313" key="5">
    <source>
        <dbReference type="Proteomes" id="UP001218218"/>
    </source>
</evidence>
<gene>
    <name evidence="4" type="ORF">DFH08DRAFT_997318</name>
</gene>
<sequence length="324" mass="32389">MSFFGQPQQQQWTFNIPSTTQPATTSIFGQPSTSQQALSLFGGGNTNTNTNTTPNAGGGLFGGGTNTNTDPSTGPFGGGQQQGQPAAAGVFGNTQQNQPAAGGSLFGTPQQQQGQQPASGGLFGNNAANANAGGLAGAPTLPSLNTRGSSLFGGGGSTNALGTKLTESIFGQPAPAPAAIYSVPPPPMPTARRNPPAFGSSFGLGLGGQQQQQQPTNAFGASTLSTSALRPPGAAAGARAGAAGGQAADAQTQFGQGASFMCVLFLSLSLLPCLPPFREVDDLTYLPLPSAALLLPTFSFSPFLPLPFPSSLSPILGSYLSNKP</sequence>
<dbReference type="GO" id="GO:0005643">
    <property type="term" value="C:nuclear pore"/>
    <property type="evidence" value="ECO:0007669"/>
    <property type="project" value="UniProtKB-SubCell"/>
</dbReference>
<name>A0AAD7A6E2_9AGAR</name>